<dbReference type="Gene3D" id="4.10.49.10">
    <property type="entry name" value="Cytochrome c oxidase subunit VIIc"/>
    <property type="match status" value="1"/>
</dbReference>
<dbReference type="GO" id="GO:0005739">
    <property type="term" value="C:mitochondrion"/>
    <property type="evidence" value="ECO:0007669"/>
    <property type="project" value="GOC"/>
</dbReference>
<dbReference type="OrthoDB" id="3044501at2759"/>
<dbReference type="GO" id="GO:0045277">
    <property type="term" value="C:respiratory chain complex IV"/>
    <property type="evidence" value="ECO:0007669"/>
    <property type="project" value="InterPro"/>
</dbReference>
<dbReference type="InterPro" id="IPR036636">
    <property type="entry name" value="COX7C/Cox8_sf"/>
</dbReference>
<organism evidence="2 3">
    <name type="scientific">Gymnopus androsaceus JB14</name>
    <dbReference type="NCBI Taxonomy" id="1447944"/>
    <lineage>
        <taxon>Eukaryota</taxon>
        <taxon>Fungi</taxon>
        <taxon>Dikarya</taxon>
        <taxon>Basidiomycota</taxon>
        <taxon>Agaricomycotina</taxon>
        <taxon>Agaricomycetes</taxon>
        <taxon>Agaricomycetidae</taxon>
        <taxon>Agaricales</taxon>
        <taxon>Marasmiineae</taxon>
        <taxon>Omphalotaceae</taxon>
        <taxon>Gymnopus</taxon>
    </lineage>
</organism>
<sequence length="95" mass="10526">MSLAPRLARAAQRAPKHARRLHVKNIHGGLQTIVTESHVNEMGHLPFSYRGKTAFFGKFAAFCTAAFSIPFGAVLGPRKLEKLWARSTETPEILL</sequence>
<name>A0A6A4ICW7_9AGAR</name>
<keyword evidence="1" id="KW-0472">Membrane</keyword>
<dbReference type="Proteomes" id="UP000799118">
    <property type="component" value="Unassembled WGS sequence"/>
</dbReference>
<dbReference type="GO" id="GO:0006123">
    <property type="term" value="P:mitochondrial electron transport, cytochrome c to oxygen"/>
    <property type="evidence" value="ECO:0007669"/>
    <property type="project" value="InterPro"/>
</dbReference>
<keyword evidence="1" id="KW-1133">Transmembrane helix</keyword>
<evidence type="ECO:0000313" key="3">
    <source>
        <dbReference type="Proteomes" id="UP000799118"/>
    </source>
</evidence>
<evidence type="ECO:0000256" key="1">
    <source>
        <dbReference type="SAM" id="Phobius"/>
    </source>
</evidence>
<proteinExistence type="predicted"/>
<reference evidence="2" key="1">
    <citation type="journal article" date="2019" name="Environ. Microbiol.">
        <title>Fungal ecological strategies reflected in gene transcription - a case study of two litter decomposers.</title>
        <authorList>
            <person name="Barbi F."/>
            <person name="Kohler A."/>
            <person name="Barry K."/>
            <person name="Baskaran P."/>
            <person name="Daum C."/>
            <person name="Fauchery L."/>
            <person name="Ihrmark K."/>
            <person name="Kuo A."/>
            <person name="LaButti K."/>
            <person name="Lipzen A."/>
            <person name="Morin E."/>
            <person name="Grigoriev I.V."/>
            <person name="Henrissat B."/>
            <person name="Lindahl B."/>
            <person name="Martin F."/>
        </authorList>
    </citation>
    <scope>NUCLEOTIDE SEQUENCE</scope>
    <source>
        <strain evidence="2">JB14</strain>
    </source>
</reference>
<feature type="transmembrane region" description="Helical" evidence="1">
    <location>
        <begin position="55"/>
        <end position="76"/>
    </location>
</feature>
<accession>A0A6A4ICW7</accession>
<dbReference type="AlphaFoldDB" id="A0A6A4ICW7"/>
<protein>
    <submittedName>
        <fullName evidence="2">Uncharacterized protein</fullName>
    </submittedName>
</protein>
<keyword evidence="3" id="KW-1185">Reference proteome</keyword>
<gene>
    <name evidence="2" type="ORF">BT96DRAFT_986930</name>
</gene>
<evidence type="ECO:0000313" key="2">
    <source>
        <dbReference type="EMBL" id="KAE9406977.1"/>
    </source>
</evidence>
<keyword evidence="1" id="KW-0812">Transmembrane</keyword>
<dbReference type="EMBL" id="ML769398">
    <property type="protein sequence ID" value="KAE9406977.1"/>
    <property type="molecule type" value="Genomic_DNA"/>
</dbReference>
<dbReference type="UniPathway" id="UPA00705"/>